<dbReference type="OrthoDB" id="10460230at2759"/>
<feature type="compositionally biased region" description="Basic and acidic residues" evidence="1">
    <location>
        <begin position="31"/>
        <end position="40"/>
    </location>
</feature>
<evidence type="ECO:0000256" key="1">
    <source>
        <dbReference type="SAM" id="MobiDB-lite"/>
    </source>
</evidence>
<feature type="region of interest" description="Disordered" evidence="1">
    <location>
        <begin position="141"/>
        <end position="161"/>
    </location>
</feature>
<organism evidence="2 3">
    <name type="scientific">Zymoseptoria brevis</name>
    <dbReference type="NCBI Taxonomy" id="1047168"/>
    <lineage>
        <taxon>Eukaryota</taxon>
        <taxon>Fungi</taxon>
        <taxon>Dikarya</taxon>
        <taxon>Ascomycota</taxon>
        <taxon>Pezizomycotina</taxon>
        <taxon>Dothideomycetes</taxon>
        <taxon>Dothideomycetidae</taxon>
        <taxon>Mycosphaerellales</taxon>
        <taxon>Mycosphaerellaceae</taxon>
        <taxon>Zymoseptoria</taxon>
    </lineage>
</organism>
<feature type="region of interest" description="Disordered" evidence="1">
    <location>
        <begin position="31"/>
        <end position="105"/>
    </location>
</feature>
<feature type="compositionally biased region" description="Acidic residues" evidence="1">
    <location>
        <begin position="46"/>
        <end position="57"/>
    </location>
</feature>
<proteinExistence type="predicted"/>
<feature type="compositionally biased region" description="Polar residues" evidence="1">
    <location>
        <begin position="65"/>
        <end position="84"/>
    </location>
</feature>
<dbReference type="EMBL" id="LAFY01004390">
    <property type="protein sequence ID" value="KJX93047.1"/>
    <property type="molecule type" value="Genomic_DNA"/>
</dbReference>
<comment type="caution">
    <text evidence="2">The sequence shown here is derived from an EMBL/GenBank/DDBJ whole genome shotgun (WGS) entry which is preliminary data.</text>
</comment>
<gene>
    <name evidence="2" type="ORF">TI39_contig4431g00004</name>
</gene>
<protein>
    <submittedName>
        <fullName evidence="2">Uncharacterized protein</fullName>
    </submittedName>
</protein>
<accession>A0A0F4G7S1</accession>
<keyword evidence="3" id="KW-1185">Reference proteome</keyword>
<reference evidence="2 3" key="1">
    <citation type="submission" date="2015-03" db="EMBL/GenBank/DDBJ databases">
        <title>RNA-seq based gene annotation and comparative genomics of four Zymoseptoria species reveal species-specific pathogenicity related genes and transposable element activity.</title>
        <authorList>
            <person name="Grandaubert J."/>
            <person name="Bhattacharyya A."/>
            <person name="Stukenbrock E.H."/>
        </authorList>
    </citation>
    <scope>NUCLEOTIDE SEQUENCE [LARGE SCALE GENOMIC DNA]</scope>
    <source>
        <strain evidence="2 3">Zb18110</strain>
    </source>
</reference>
<dbReference type="Proteomes" id="UP000033647">
    <property type="component" value="Unassembled WGS sequence"/>
</dbReference>
<dbReference type="AlphaFoldDB" id="A0A0F4G7S1"/>
<evidence type="ECO:0000313" key="2">
    <source>
        <dbReference type="EMBL" id="KJX93047.1"/>
    </source>
</evidence>
<evidence type="ECO:0000313" key="3">
    <source>
        <dbReference type="Proteomes" id="UP000033647"/>
    </source>
</evidence>
<sequence length="194" mass="21459">MRLKIGRPWQRDLTARGYGKGISQLFWAKMEDGEGDEIRVGKAPAEEEESEDDDDQEMSGKMDVDQNQLSGGIEGNANNASSQASDDDEQVQTNGYHEHEMDGEMGLVTKQRDDDEGFLDTEFDTAANGEMDGMVIDEDVELDGEADVDKKQPENASQSFKGDANIEASGLQEMQVDHNDAFAEEMDINEDLLV</sequence>
<name>A0A0F4G7S1_9PEZI</name>